<dbReference type="InterPro" id="IPR013762">
    <property type="entry name" value="Integrase-like_cat_sf"/>
</dbReference>
<evidence type="ECO:0000259" key="6">
    <source>
        <dbReference type="PROSITE" id="PS51898"/>
    </source>
</evidence>
<reference evidence="8 9" key="1">
    <citation type="submission" date="2016-12" db="EMBL/GenBank/DDBJ databases">
        <authorList>
            <person name="Song W.-J."/>
            <person name="Kurnit D.M."/>
        </authorList>
    </citation>
    <scope>NUCLEOTIDE SEQUENCE [LARGE SCALE GENOMIC DNA]</scope>
    <source>
        <strain evidence="8 9">DSM 11393</strain>
    </source>
</reference>
<dbReference type="CDD" id="cd00796">
    <property type="entry name" value="INT_Rci_Hp1_C"/>
    <property type="match status" value="1"/>
</dbReference>
<dbReference type="AlphaFoldDB" id="A0A1M7TPW0"/>
<keyword evidence="9" id="KW-1185">Reference proteome</keyword>
<evidence type="ECO:0000256" key="3">
    <source>
        <dbReference type="ARBA" id="ARBA00023125"/>
    </source>
</evidence>
<keyword evidence="2" id="KW-0229">DNA integration</keyword>
<dbReference type="Gene3D" id="1.10.150.130">
    <property type="match status" value="1"/>
</dbReference>
<dbReference type="Proteomes" id="UP000186469">
    <property type="component" value="Unassembled WGS sequence"/>
</dbReference>
<sequence>MKREKTKYPGVYFRLQKKIGSEVLERSYYIMYRIGGRGSKLIEEPVGKESEDMTPARANFIRSDRMRGKELSNVEQRKAQEEAILAESSRPIISRLWTLYNEDKPDRKVKKTDTYFYQKHLEKYFGDKEPSEIVTLDIDRMRLRLLKTLSPQTVKHILSLLRRLIRFGVIKGLCNQPEPSRQHFTFPIVDNQKTETLTQQQFESFMTALNEEEDQNLAAFMRLALVTGMRKGALMALQWTDIDFEQGFITLRGTVAKNGKTERIPISEPTRIILENIDVRNSLFVFPGKNGGQRKDFKRVAKRIKEKAGLPKDFRPLHGLRHTYASWLASSGKVDLYTLQKLLTHSSPQMTQRYAHLADEALQRAATVAGELFSEKQKRKPI</sequence>
<dbReference type="InterPro" id="IPR002104">
    <property type="entry name" value="Integrase_catalytic"/>
</dbReference>
<feature type="domain" description="Tyr recombinase" evidence="6">
    <location>
        <begin position="192"/>
        <end position="367"/>
    </location>
</feature>
<dbReference type="InterPro" id="IPR044068">
    <property type="entry name" value="CB"/>
</dbReference>
<dbReference type="OrthoDB" id="9789256at2"/>
<dbReference type="SUPFAM" id="SSF56349">
    <property type="entry name" value="DNA breaking-rejoining enzymes"/>
    <property type="match status" value="1"/>
</dbReference>
<dbReference type="PANTHER" id="PTHR30349:SF64">
    <property type="entry name" value="PROPHAGE INTEGRASE INTD-RELATED"/>
    <property type="match status" value="1"/>
</dbReference>
<dbReference type="InterPro" id="IPR011010">
    <property type="entry name" value="DNA_brk_join_enz"/>
</dbReference>
<proteinExistence type="inferred from homology"/>
<dbReference type="GO" id="GO:0015074">
    <property type="term" value="P:DNA integration"/>
    <property type="evidence" value="ECO:0007669"/>
    <property type="project" value="UniProtKB-KW"/>
</dbReference>
<dbReference type="EMBL" id="FRDI01000018">
    <property type="protein sequence ID" value="SHN72781.1"/>
    <property type="molecule type" value="Genomic_DNA"/>
</dbReference>
<keyword evidence="3 5" id="KW-0238">DNA-binding</keyword>
<organism evidence="8 9">
    <name type="scientific">Desulfovibrio litoralis DSM 11393</name>
    <dbReference type="NCBI Taxonomy" id="1121455"/>
    <lineage>
        <taxon>Bacteria</taxon>
        <taxon>Pseudomonadati</taxon>
        <taxon>Thermodesulfobacteriota</taxon>
        <taxon>Desulfovibrionia</taxon>
        <taxon>Desulfovibrionales</taxon>
        <taxon>Desulfovibrionaceae</taxon>
        <taxon>Desulfovibrio</taxon>
    </lineage>
</organism>
<accession>A0A1M7TPW0</accession>
<feature type="domain" description="Core-binding (CB)" evidence="7">
    <location>
        <begin position="87"/>
        <end position="169"/>
    </location>
</feature>
<dbReference type="PROSITE" id="PS51900">
    <property type="entry name" value="CB"/>
    <property type="match status" value="1"/>
</dbReference>
<dbReference type="GO" id="GO:0003677">
    <property type="term" value="F:DNA binding"/>
    <property type="evidence" value="ECO:0007669"/>
    <property type="project" value="UniProtKB-UniRule"/>
</dbReference>
<dbReference type="Pfam" id="PF00589">
    <property type="entry name" value="Phage_integrase"/>
    <property type="match status" value="1"/>
</dbReference>
<evidence type="ECO:0000256" key="5">
    <source>
        <dbReference type="PROSITE-ProRule" id="PRU01248"/>
    </source>
</evidence>
<evidence type="ECO:0000259" key="7">
    <source>
        <dbReference type="PROSITE" id="PS51900"/>
    </source>
</evidence>
<name>A0A1M7TPW0_9BACT</name>
<dbReference type="InterPro" id="IPR050090">
    <property type="entry name" value="Tyrosine_recombinase_XerCD"/>
</dbReference>
<evidence type="ECO:0000256" key="4">
    <source>
        <dbReference type="ARBA" id="ARBA00023172"/>
    </source>
</evidence>
<dbReference type="PROSITE" id="PS51898">
    <property type="entry name" value="TYR_RECOMBINASE"/>
    <property type="match status" value="1"/>
</dbReference>
<protein>
    <submittedName>
        <fullName evidence="8">Site-specific recombinase XerD</fullName>
    </submittedName>
</protein>
<dbReference type="GO" id="GO:0006310">
    <property type="term" value="P:DNA recombination"/>
    <property type="evidence" value="ECO:0007669"/>
    <property type="project" value="UniProtKB-KW"/>
</dbReference>
<dbReference type="STRING" id="1121455.SAMN02745728_02351"/>
<keyword evidence="4" id="KW-0233">DNA recombination</keyword>
<dbReference type="Gene3D" id="1.10.443.10">
    <property type="entry name" value="Intergrase catalytic core"/>
    <property type="match status" value="1"/>
</dbReference>
<evidence type="ECO:0000256" key="2">
    <source>
        <dbReference type="ARBA" id="ARBA00022908"/>
    </source>
</evidence>
<evidence type="ECO:0000256" key="1">
    <source>
        <dbReference type="ARBA" id="ARBA00008857"/>
    </source>
</evidence>
<evidence type="ECO:0000313" key="8">
    <source>
        <dbReference type="EMBL" id="SHN72781.1"/>
    </source>
</evidence>
<dbReference type="RefSeq" id="WP_072698012.1">
    <property type="nucleotide sequence ID" value="NZ_FRDI01000018.1"/>
</dbReference>
<evidence type="ECO:0000313" key="9">
    <source>
        <dbReference type="Proteomes" id="UP000186469"/>
    </source>
</evidence>
<dbReference type="InterPro" id="IPR010998">
    <property type="entry name" value="Integrase_recombinase_N"/>
</dbReference>
<dbReference type="PANTHER" id="PTHR30349">
    <property type="entry name" value="PHAGE INTEGRASE-RELATED"/>
    <property type="match status" value="1"/>
</dbReference>
<gene>
    <name evidence="8" type="ORF">SAMN02745728_02351</name>
</gene>
<comment type="similarity">
    <text evidence="1">Belongs to the 'phage' integrase family.</text>
</comment>